<evidence type="ECO:0000256" key="8">
    <source>
        <dbReference type="ARBA" id="ARBA00022741"/>
    </source>
</evidence>
<keyword evidence="5" id="KW-0597">Phosphoprotein</keyword>
<name>A0A7W2A7F4_9BACL</name>
<dbReference type="PRINTS" id="PR00344">
    <property type="entry name" value="BCTRLSENSOR"/>
</dbReference>
<keyword evidence="6" id="KW-0808">Transferase</keyword>
<evidence type="ECO:0000256" key="3">
    <source>
        <dbReference type="ARBA" id="ARBA00012438"/>
    </source>
</evidence>
<dbReference type="RefSeq" id="WP_181749978.1">
    <property type="nucleotide sequence ID" value="NZ_JACEIQ010000001.1"/>
</dbReference>
<dbReference type="Pfam" id="PF00512">
    <property type="entry name" value="HisKA"/>
    <property type="match status" value="1"/>
</dbReference>
<keyword evidence="10" id="KW-0067">ATP-binding</keyword>
<dbReference type="PROSITE" id="PS50109">
    <property type="entry name" value="HIS_KIN"/>
    <property type="match status" value="1"/>
</dbReference>
<dbReference type="InterPro" id="IPR003661">
    <property type="entry name" value="HisK_dim/P_dom"/>
</dbReference>
<dbReference type="SMART" id="SM00387">
    <property type="entry name" value="HATPase_c"/>
    <property type="match status" value="1"/>
</dbReference>
<dbReference type="GO" id="GO:0005886">
    <property type="term" value="C:plasma membrane"/>
    <property type="evidence" value="ECO:0007669"/>
    <property type="project" value="UniProtKB-SubCell"/>
</dbReference>
<evidence type="ECO:0000256" key="6">
    <source>
        <dbReference type="ARBA" id="ARBA00022679"/>
    </source>
</evidence>
<evidence type="ECO:0000256" key="2">
    <source>
        <dbReference type="ARBA" id="ARBA00004651"/>
    </source>
</evidence>
<dbReference type="PROSITE" id="PS50885">
    <property type="entry name" value="HAMP"/>
    <property type="match status" value="1"/>
</dbReference>
<dbReference type="InterPro" id="IPR050398">
    <property type="entry name" value="HssS/ArlS-like"/>
</dbReference>
<evidence type="ECO:0000256" key="10">
    <source>
        <dbReference type="ARBA" id="ARBA00022840"/>
    </source>
</evidence>
<organism evidence="18 19">
    <name type="scientific">Paenactinomyces guangxiensis</name>
    <dbReference type="NCBI Taxonomy" id="1490290"/>
    <lineage>
        <taxon>Bacteria</taxon>
        <taxon>Bacillati</taxon>
        <taxon>Bacillota</taxon>
        <taxon>Bacilli</taxon>
        <taxon>Bacillales</taxon>
        <taxon>Thermoactinomycetaceae</taxon>
        <taxon>Paenactinomyces</taxon>
    </lineage>
</organism>
<evidence type="ECO:0000256" key="11">
    <source>
        <dbReference type="ARBA" id="ARBA00022989"/>
    </source>
</evidence>
<dbReference type="CDD" id="cd00075">
    <property type="entry name" value="HATPase"/>
    <property type="match status" value="1"/>
</dbReference>
<dbReference type="InterPro" id="IPR003660">
    <property type="entry name" value="HAMP_dom"/>
</dbReference>
<evidence type="ECO:0000256" key="15">
    <source>
        <dbReference type="SAM" id="Phobius"/>
    </source>
</evidence>
<dbReference type="SUPFAM" id="SSF158472">
    <property type="entry name" value="HAMP domain-like"/>
    <property type="match status" value="1"/>
</dbReference>
<evidence type="ECO:0000256" key="12">
    <source>
        <dbReference type="ARBA" id="ARBA00023012"/>
    </source>
</evidence>
<dbReference type="Gene3D" id="3.30.565.10">
    <property type="entry name" value="Histidine kinase-like ATPase, C-terminal domain"/>
    <property type="match status" value="1"/>
</dbReference>
<sequence>MKWSIKVKSGIFLAGLLLLTVVILSVTVLRGIQENQRKNHEDFLAQQSKIANLYITQNFLIGYEGRTAAIDRFLNEKGEEMAANLGFMSGMHVKLFDRSGKEKGNSAPSIGETDTSDLLKYALNGKVAYWQKNDSMYYAAPLLNYDQQMGVIQFQYPLKDSLLFYEGILTLFYRIGTLIFIISFIIGYLYFSRLTGGIQKLKQAVEKIQRGRFLSHPPLKRRDELGTLSHGIYYMSNQIAENIALMQQEEKKLKQAIETLKKLEQKQKEFIGNITHEFKTPLTVMKAYVDLMDMYPDDPRLVIDARQNIGKVTESLIEMVDKVLHLASLEKYDLTSQAESVDVKETLLDLCERMKGKAQKFGLQIEACLSEALIWADKESFTHVFINLLDNAIKYNEPHGKIVVKNVVEQNRVCIDVIDTGTGIPAEARDKIFEPFFTVNKDRSRQSGGTGLGLSLVKKLVEKQQGEIALLKTDNKGSCFRVTFPLLS</sequence>
<dbReference type="GO" id="GO:0000155">
    <property type="term" value="F:phosphorelay sensor kinase activity"/>
    <property type="evidence" value="ECO:0007669"/>
    <property type="project" value="InterPro"/>
</dbReference>
<comment type="caution">
    <text evidence="18">The sequence shown here is derived from an EMBL/GenBank/DDBJ whole genome shotgun (WGS) entry which is preliminary data.</text>
</comment>
<dbReference type="SMART" id="SM00304">
    <property type="entry name" value="HAMP"/>
    <property type="match status" value="1"/>
</dbReference>
<keyword evidence="4" id="KW-1003">Cell membrane</keyword>
<dbReference type="Pfam" id="PF02518">
    <property type="entry name" value="HATPase_c"/>
    <property type="match status" value="1"/>
</dbReference>
<dbReference type="InterPro" id="IPR005467">
    <property type="entry name" value="His_kinase_dom"/>
</dbReference>
<dbReference type="Pfam" id="PF00672">
    <property type="entry name" value="HAMP"/>
    <property type="match status" value="1"/>
</dbReference>
<dbReference type="PANTHER" id="PTHR45528">
    <property type="entry name" value="SENSOR HISTIDINE KINASE CPXA"/>
    <property type="match status" value="1"/>
</dbReference>
<keyword evidence="8" id="KW-0547">Nucleotide-binding</keyword>
<reference evidence="18 19" key="1">
    <citation type="submission" date="2020-07" db="EMBL/GenBank/DDBJ databases">
        <authorList>
            <person name="Feng H."/>
        </authorList>
    </citation>
    <scope>NUCLEOTIDE SEQUENCE [LARGE SCALE GENOMIC DNA]</scope>
    <source>
        <strain evidence="19">s-10</strain>
    </source>
</reference>
<feature type="domain" description="Histidine kinase" evidence="16">
    <location>
        <begin position="273"/>
        <end position="488"/>
    </location>
</feature>
<evidence type="ECO:0000256" key="1">
    <source>
        <dbReference type="ARBA" id="ARBA00000085"/>
    </source>
</evidence>
<comment type="catalytic activity">
    <reaction evidence="1">
        <text>ATP + protein L-histidine = ADP + protein N-phospho-L-histidine.</text>
        <dbReference type="EC" id="2.7.13.3"/>
    </reaction>
</comment>
<evidence type="ECO:0000256" key="5">
    <source>
        <dbReference type="ARBA" id="ARBA00022553"/>
    </source>
</evidence>
<dbReference type="Gene3D" id="6.10.340.10">
    <property type="match status" value="1"/>
</dbReference>
<keyword evidence="11 15" id="KW-1133">Transmembrane helix</keyword>
<feature type="coiled-coil region" evidence="14">
    <location>
        <begin position="243"/>
        <end position="273"/>
    </location>
</feature>
<dbReference type="EMBL" id="JACEIQ010000001">
    <property type="protein sequence ID" value="MBA4492738.1"/>
    <property type="molecule type" value="Genomic_DNA"/>
</dbReference>
<comment type="subcellular location">
    <subcellularLocation>
        <location evidence="2">Cell membrane</location>
        <topology evidence="2">Multi-pass membrane protein</topology>
    </subcellularLocation>
</comment>
<evidence type="ECO:0000259" key="16">
    <source>
        <dbReference type="PROSITE" id="PS50109"/>
    </source>
</evidence>
<feature type="transmembrane region" description="Helical" evidence="15">
    <location>
        <begin position="171"/>
        <end position="191"/>
    </location>
</feature>
<dbReference type="InterPro" id="IPR004358">
    <property type="entry name" value="Sig_transdc_His_kin-like_C"/>
</dbReference>
<evidence type="ECO:0000256" key="14">
    <source>
        <dbReference type="SAM" id="Coils"/>
    </source>
</evidence>
<proteinExistence type="predicted"/>
<dbReference type="AlphaFoldDB" id="A0A7W2A7F4"/>
<evidence type="ECO:0000259" key="17">
    <source>
        <dbReference type="PROSITE" id="PS50885"/>
    </source>
</evidence>
<gene>
    <name evidence="18" type="ORF">H1191_00225</name>
</gene>
<keyword evidence="12" id="KW-0902">Two-component regulatory system</keyword>
<evidence type="ECO:0000313" key="18">
    <source>
        <dbReference type="EMBL" id="MBA4492738.1"/>
    </source>
</evidence>
<dbReference type="CDD" id="cd06225">
    <property type="entry name" value="HAMP"/>
    <property type="match status" value="1"/>
</dbReference>
<dbReference type="SUPFAM" id="SSF55874">
    <property type="entry name" value="ATPase domain of HSP90 chaperone/DNA topoisomerase II/histidine kinase"/>
    <property type="match status" value="1"/>
</dbReference>
<keyword evidence="7 15" id="KW-0812">Transmembrane</keyword>
<evidence type="ECO:0000256" key="7">
    <source>
        <dbReference type="ARBA" id="ARBA00022692"/>
    </source>
</evidence>
<dbReference type="SUPFAM" id="SSF47384">
    <property type="entry name" value="Homodimeric domain of signal transducing histidine kinase"/>
    <property type="match status" value="1"/>
</dbReference>
<keyword evidence="13 15" id="KW-0472">Membrane</keyword>
<evidence type="ECO:0000256" key="9">
    <source>
        <dbReference type="ARBA" id="ARBA00022777"/>
    </source>
</evidence>
<dbReference type="Gene3D" id="1.10.287.130">
    <property type="match status" value="1"/>
</dbReference>
<protein>
    <recommendedName>
        <fullName evidence="3">histidine kinase</fullName>
        <ecNumber evidence="3">2.7.13.3</ecNumber>
    </recommendedName>
</protein>
<dbReference type="InterPro" id="IPR036890">
    <property type="entry name" value="HATPase_C_sf"/>
</dbReference>
<accession>A0A7W2A7F4</accession>
<keyword evidence="9 18" id="KW-0418">Kinase</keyword>
<dbReference type="PANTHER" id="PTHR45528:SF1">
    <property type="entry name" value="SENSOR HISTIDINE KINASE CPXA"/>
    <property type="match status" value="1"/>
</dbReference>
<dbReference type="EC" id="2.7.13.3" evidence="3"/>
<dbReference type="GO" id="GO:0005524">
    <property type="term" value="F:ATP binding"/>
    <property type="evidence" value="ECO:0007669"/>
    <property type="project" value="UniProtKB-KW"/>
</dbReference>
<evidence type="ECO:0000256" key="4">
    <source>
        <dbReference type="ARBA" id="ARBA00022475"/>
    </source>
</evidence>
<dbReference type="InterPro" id="IPR003594">
    <property type="entry name" value="HATPase_dom"/>
</dbReference>
<feature type="domain" description="HAMP" evidence="17">
    <location>
        <begin position="192"/>
        <end position="244"/>
    </location>
</feature>
<dbReference type="Proteomes" id="UP000535491">
    <property type="component" value="Unassembled WGS sequence"/>
</dbReference>
<evidence type="ECO:0000256" key="13">
    <source>
        <dbReference type="ARBA" id="ARBA00023136"/>
    </source>
</evidence>
<dbReference type="InterPro" id="IPR036097">
    <property type="entry name" value="HisK_dim/P_sf"/>
</dbReference>
<evidence type="ECO:0000313" key="19">
    <source>
        <dbReference type="Proteomes" id="UP000535491"/>
    </source>
</evidence>
<dbReference type="FunFam" id="3.30.565.10:FF:000006">
    <property type="entry name" value="Sensor histidine kinase WalK"/>
    <property type="match status" value="1"/>
</dbReference>
<keyword evidence="14" id="KW-0175">Coiled coil</keyword>
<keyword evidence="19" id="KW-1185">Reference proteome</keyword>
<dbReference type="CDD" id="cd00082">
    <property type="entry name" value="HisKA"/>
    <property type="match status" value="1"/>
</dbReference>
<dbReference type="SMART" id="SM00388">
    <property type="entry name" value="HisKA"/>
    <property type="match status" value="1"/>
</dbReference>